<feature type="transmembrane region" description="Helical" evidence="9">
    <location>
        <begin position="429"/>
        <end position="448"/>
    </location>
</feature>
<comment type="subcellular location">
    <subcellularLocation>
        <location evidence="1">Membrane</location>
        <topology evidence="1">Multi-pass membrane protein</topology>
    </subcellularLocation>
</comment>
<feature type="transmembrane region" description="Helical" evidence="9">
    <location>
        <begin position="454"/>
        <end position="473"/>
    </location>
</feature>
<feature type="transmembrane region" description="Helical" evidence="9">
    <location>
        <begin position="165"/>
        <end position="193"/>
    </location>
</feature>
<evidence type="ECO:0000256" key="1">
    <source>
        <dbReference type="ARBA" id="ARBA00004141"/>
    </source>
</evidence>
<keyword evidence="3" id="KW-0050">Antiport</keyword>
<dbReference type="PANTHER" id="PTHR16254">
    <property type="entry name" value="POTASSIUM/PROTON ANTIPORTER-RELATED"/>
    <property type="match status" value="1"/>
</dbReference>
<feature type="transmembrane region" description="Helical" evidence="9">
    <location>
        <begin position="273"/>
        <end position="291"/>
    </location>
</feature>
<evidence type="ECO:0000256" key="8">
    <source>
        <dbReference type="ARBA" id="ARBA00023136"/>
    </source>
</evidence>
<dbReference type="InterPro" id="IPR045158">
    <property type="entry name" value="KEA4/5/6-like"/>
</dbReference>
<evidence type="ECO:0000256" key="4">
    <source>
        <dbReference type="ARBA" id="ARBA00022692"/>
    </source>
</evidence>
<keyword evidence="2" id="KW-0813">Transport</keyword>
<dbReference type="EMBL" id="JBBPBK010000011">
    <property type="protein sequence ID" value="KAK9274651.1"/>
    <property type="molecule type" value="Genomic_DNA"/>
</dbReference>
<comment type="caution">
    <text evidence="11">The sequence shown here is derived from an EMBL/GenBank/DDBJ whole genome shotgun (WGS) entry which is preliminary data.</text>
</comment>
<keyword evidence="4 9" id="KW-0812">Transmembrane</keyword>
<feature type="transmembrane region" description="Helical" evidence="9">
    <location>
        <begin position="303"/>
        <end position="322"/>
    </location>
</feature>
<evidence type="ECO:0000256" key="2">
    <source>
        <dbReference type="ARBA" id="ARBA00022448"/>
    </source>
</evidence>
<keyword evidence="5" id="KW-0732">Signal</keyword>
<feature type="transmembrane region" description="Helical" evidence="9">
    <location>
        <begin position="237"/>
        <end position="261"/>
    </location>
</feature>
<feature type="transmembrane region" description="Helical" evidence="9">
    <location>
        <begin position="6"/>
        <end position="27"/>
    </location>
</feature>
<dbReference type="InterPro" id="IPR006153">
    <property type="entry name" value="Cation/H_exchanger_TM"/>
</dbReference>
<dbReference type="Gene3D" id="1.20.1530.20">
    <property type="match status" value="1"/>
</dbReference>
<evidence type="ECO:0000313" key="11">
    <source>
        <dbReference type="EMBL" id="KAK9274651.1"/>
    </source>
</evidence>
<dbReference type="Proteomes" id="UP001415857">
    <property type="component" value="Unassembled WGS sequence"/>
</dbReference>
<keyword evidence="6 9" id="KW-1133">Transmembrane helix</keyword>
<sequence length="583" mass="62785">MRIPPPSAIVLLICHILLCLASISLCLPSNQSDRFEEINATTAQSNATRPRSKEDSFADIIDRALEKEFTENEEQAGGDTDAGSFNNSVAEQQAVLETVARVKPKKNDTKEEKSFQFHDVFNLDNENRADDMPTLIDRKDNVFIISNLKSKYPVLQLDLRLISDLVVVIVSATCGGIAFACAGQPVITGYLLAGSVIGPGGLSFVSEMVQVETVAQFGVIFLLFALGLEFSTTKLRVVRAVAVLGGLLQIFLFMCLCGVTASLCGGKPSEGVFVGVLLSMSSTAVVLKFLMEKNSLGALHGQVTIGILILQDCAVGLLFALLPILGGTSGVLQGVISMTKSLVVLISFLAILSILSRTCVPWFLKLMISLSSQTNELYQLASVAFCLLVAWCSDKLGLSLELGSFAAGVMISTTDLAQHTLEQVEPIRNFFAALFLASIGMLIHVHFLWNHVDILLAAVILVIIIKTIVVALVVKGFGYNNKTSLLVGMSLAQIGEFAFVLLSRASNLHLVEGKLYLLLLGTTALSLVTTPLLFKLIPAVVHLGVLLRWFTPDSTSEIGYKGDSFRADSAKRITLMVQGSHDS</sequence>
<name>A0AAP0RD59_LIQFO</name>
<gene>
    <name evidence="11" type="ORF">L1049_021902</name>
</gene>
<proteinExistence type="predicted"/>
<evidence type="ECO:0000256" key="3">
    <source>
        <dbReference type="ARBA" id="ARBA00022449"/>
    </source>
</evidence>
<protein>
    <recommendedName>
        <fullName evidence="10">Cation/H+ exchanger transmembrane domain-containing protein</fullName>
    </recommendedName>
</protein>
<evidence type="ECO:0000256" key="5">
    <source>
        <dbReference type="ARBA" id="ARBA00022729"/>
    </source>
</evidence>
<evidence type="ECO:0000256" key="7">
    <source>
        <dbReference type="ARBA" id="ARBA00023065"/>
    </source>
</evidence>
<evidence type="ECO:0000313" key="12">
    <source>
        <dbReference type="Proteomes" id="UP001415857"/>
    </source>
</evidence>
<feature type="transmembrane region" description="Helical" evidence="9">
    <location>
        <begin position="485"/>
        <end position="503"/>
    </location>
</feature>
<keyword evidence="7" id="KW-0406">Ion transport</keyword>
<dbReference type="InterPro" id="IPR038770">
    <property type="entry name" value="Na+/solute_symporter_sf"/>
</dbReference>
<dbReference type="Pfam" id="PF00999">
    <property type="entry name" value="Na_H_Exchanger"/>
    <property type="match status" value="1"/>
</dbReference>
<feature type="transmembrane region" description="Helical" evidence="9">
    <location>
        <begin position="213"/>
        <end position="230"/>
    </location>
</feature>
<dbReference type="GO" id="GO:0015386">
    <property type="term" value="F:potassium:proton antiporter activity"/>
    <property type="evidence" value="ECO:0007669"/>
    <property type="project" value="InterPro"/>
</dbReference>
<feature type="transmembrane region" description="Helical" evidence="9">
    <location>
        <begin position="342"/>
        <end position="364"/>
    </location>
</feature>
<reference evidence="11 12" key="1">
    <citation type="journal article" date="2024" name="Plant J.">
        <title>Genome sequences and population genomics reveal climatic adaptation and genomic divergence between two closely related sweetgum species.</title>
        <authorList>
            <person name="Xu W.Q."/>
            <person name="Ren C.Q."/>
            <person name="Zhang X.Y."/>
            <person name="Comes H.P."/>
            <person name="Liu X.H."/>
            <person name="Li Y.G."/>
            <person name="Kettle C.J."/>
            <person name="Jalonen R."/>
            <person name="Gaisberger H."/>
            <person name="Ma Y.Z."/>
            <person name="Qiu Y.X."/>
        </authorList>
    </citation>
    <scope>NUCLEOTIDE SEQUENCE [LARGE SCALE GENOMIC DNA]</scope>
    <source>
        <strain evidence="11">Hangzhou</strain>
    </source>
</reference>
<evidence type="ECO:0000256" key="9">
    <source>
        <dbReference type="SAM" id="Phobius"/>
    </source>
</evidence>
<feature type="transmembrane region" description="Helical" evidence="9">
    <location>
        <begin position="515"/>
        <end position="534"/>
    </location>
</feature>
<dbReference type="PANTHER" id="PTHR16254:SF14">
    <property type="entry name" value="TRANSMEMBRANE AND COILED-COIL DOMAIN-CONTAINING PROTEIN 3"/>
    <property type="match status" value="1"/>
</dbReference>
<dbReference type="AlphaFoldDB" id="A0AAP0RD59"/>
<feature type="domain" description="Cation/H+ exchanger transmembrane" evidence="10">
    <location>
        <begin position="169"/>
        <end position="535"/>
    </location>
</feature>
<keyword evidence="8 9" id="KW-0472">Membrane</keyword>
<dbReference type="GO" id="GO:0016020">
    <property type="term" value="C:membrane"/>
    <property type="evidence" value="ECO:0007669"/>
    <property type="project" value="UniProtKB-SubCell"/>
</dbReference>
<accession>A0AAP0RD59</accession>
<evidence type="ECO:0000259" key="10">
    <source>
        <dbReference type="Pfam" id="PF00999"/>
    </source>
</evidence>
<keyword evidence="12" id="KW-1185">Reference proteome</keyword>
<organism evidence="11 12">
    <name type="scientific">Liquidambar formosana</name>
    <name type="common">Formosan gum</name>
    <dbReference type="NCBI Taxonomy" id="63359"/>
    <lineage>
        <taxon>Eukaryota</taxon>
        <taxon>Viridiplantae</taxon>
        <taxon>Streptophyta</taxon>
        <taxon>Embryophyta</taxon>
        <taxon>Tracheophyta</taxon>
        <taxon>Spermatophyta</taxon>
        <taxon>Magnoliopsida</taxon>
        <taxon>eudicotyledons</taxon>
        <taxon>Gunneridae</taxon>
        <taxon>Pentapetalae</taxon>
        <taxon>Saxifragales</taxon>
        <taxon>Altingiaceae</taxon>
        <taxon>Liquidambar</taxon>
    </lineage>
</organism>
<evidence type="ECO:0000256" key="6">
    <source>
        <dbReference type="ARBA" id="ARBA00022989"/>
    </source>
</evidence>